<reference evidence="2" key="1">
    <citation type="submission" date="2021-05" db="EMBL/GenBank/DDBJ databases">
        <authorList>
            <person name="Alioto T."/>
            <person name="Alioto T."/>
            <person name="Gomez Garrido J."/>
        </authorList>
    </citation>
    <scope>NUCLEOTIDE SEQUENCE</scope>
</reference>
<dbReference type="SUPFAM" id="SSF53098">
    <property type="entry name" value="Ribonuclease H-like"/>
    <property type="match status" value="1"/>
</dbReference>
<feature type="domain" description="HAT C-terminal dimerisation" evidence="1">
    <location>
        <begin position="19"/>
        <end position="78"/>
    </location>
</feature>
<dbReference type="EMBL" id="HBUF01219634">
    <property type="protein sequence ID" value="CAG6668814.1"/>
    <property type="molecule type" value="Transcribed_RNA"/>
</dbReference>
<protein>
    <submittedName>
        <fullName evidence="2">EPM2A-interacting protein 1</fullName>
    </submittedName>
</protein>
<dbReference type="PANTHER" id="PTHR45913">
    <property type="entry name" value="EPM2A-INTERACTING PROTEIN 1"/>
    <property type="match status" value="1"/>
</dbReference>
<dbReference type="InterPro" id="IPR012337">
    <property type="entry name" value="RNaseH-like_sf"/>
</dbReference>
<dbReference type="EMBL" id="HBUF01219635">
    <property type="protein sequence ID" value="CAG6668816.1"/>
    <property type="molecule type" value="Transcribed_RNA"/>
</dbReference>
<dbReference type="Pfam" id="PF05699">
    <property type="entry name" value="Dimer_Tnp_hAT"/>
    <property type="match status" value="1"/>
</dbReference>
<dbReference type="EMBL" id="HBUF01219638">
    <property type="protein sequence ID" value="CAG6668821.1"/>
    <property type="molecule type" value="Transcribed_RNA"/>
</dbReference>
<dbReference type="GO" id="GO:0046983">
    <property type="term" value="F:protein dimerization activity"/>
    <property type="evidence" value="ECO:0007669"/>
    <property type="project" value="InterPro"/>
</dbReference>
<dbReference type="EMBL" id="HBUF01219633">
    <property type="protein sequence ID" value="CAG6668812.1"/>
    <property type="molecule type" value="Transcribed_RNA"/>
</dbReference>
<accession>A0A8D8SHR4</accession>
<evidence type="ECO:0000313" key="2">
    <source>
        <dbReference type="EMBL" id="CAG6668821.1"/>
    </source>
</evidence>
<name>A0A8D8SHR4_9HEMI</name>
<dbReference type="AlphaFoldDB" id="A0A8D8SHR4"/>
<dbReference type="PANTHER" id="PTHR45913:SF21">
    <property type="entry name" value="DUF4371 DOMAIN-CONTAINING PROTEIN"/>
    <property type="match status" value="1"/>
</dbReference>
<evidence type="ECO:0000259" key="1">
    <source>
        <dbReference type="Pfam" id="PF05699"/>
    </source>
</evidence>
<organism evidence="2">
    <name type="scientific">Cacopsylla melanoneura</name>
    <dbReference type="NCBI Taxonomy" id="428564"/>
    <lineage>
        <taxon>Eukaryota</taxon>
        <taxon>Metazoa</taxon>
        <taxon>Ecdysozoa</taxon>
        <taxon>Arthropoda</taxon>
        <taxon>Hexapoda</taxon>
        <taxon>Insecta</taxon>
        <taxon>Pterygota</taxon>
        <taxon>Neoptera</taxon>
        <taxon>Paraneoptera</taxon>
        <taxon>Hemiptera</taxon>
        <taxon>Sternorrhyncha</taxon>
        <taxon>Psylloidea</taxon>
        <taxon>Psyllidae</taxon>
        <taxon>Psyllinae</taxon>
        <taxon>Cacopsylla</taxon>
    </lineage>
</organism>
<proteinExistence type="predicted"/>
<dbReference type="EMBL" id="HBUF01219637">
    <property type="protein sequence ID" value="CAG6668819.1"/>
    <property type="molecule type" value="Transcribed_RNA"/>
</dbReference>
<dbReference type="InterPro" id="IPR008906">
    <property type="entry name" value="HATC_C_dom"/>
</dbReference>
<sequence>MEVIELQSNIALKSIDSTNVDIWSHVPKEKYPIMRTIALKIKSLFSSTYLCESSFSHMKFIKNKYRSRMTDAHLQNCIRMAVTNYPPNIEIIFSHIGHLPPLPHPVSAHDYYVDYRVRRPRSV</sequence>